<comment type="subcellular location">
    <subcellularLocation>
        <location evidence="1">Cell membrane</location>
        <topology evidence="1">Multi-pass membrane protein</topology>
    </subcellularLocation>
</comment>
<evidence type="ECO:0000256" key="6">
    <source>
        <dbReference type="SAM" id="Phobius"/>
    </source>
</evidence>
<dbReference type="GO" id="GO:0022857">
    <property type="term" value="F:transmembrane transporter activity"/>
    <property type="evidence" value="ECO:0007669"/>
    <property type="project" value="TreeGrafter"/>
</dbReference>
<dbReference type="Pfam" id="PF12704">
    <property type="entry name" value="MacB_PCD"/>
    <property type="match status" value="1"/>
</dbReference>
<feature type="transmembrane region" description="Helical" evidence="6">
    <location>
        <begin position="648"/>
        <end position="671"/>
    </location>
</feature>
<dbReference type="AlphaFoldDB" id="A0A1M5CST5"/>
<evidence type="ECO:0000259" key="8">
    <source>
        <dbReference type="Pfam" id="PF12704"/>
    </source>
</evidence>
<keyword evidence="4 6" id="KW-1133">Transmembrane helix</keyword>
<feature type="domain" description="MacB-like periplasmic core" evidence="8">
    <location>
        <begin position="23"/>
        <end position="230"/>
    </location>
</feature>
<dbReference type="PANTHER" id="PTHR30572">
    <property type="entry name" value="MEMBRANE COMPONENT OF TRANSPORTER-RELATED"/>
    <property type="match status" value="1"/>
</dbReference>
<feature type="transmembrane region" description="Helical" evidence="6">
    <location>
        <begin position="361"/>
        <end position="383"/>
    </location>
</feature>
<feature type="transmembrane region" description="Helical" evidence="6">
    <location>
        <begin position="734"/>
        <end position="757"/>
    </location>
</feature>
<dbReference type="Proteomes" id="UP000184436">
    <property type="component" value="Unassembled WGS sequence"/>
</dbReference>
<dbReference type="GO" id="GO:0005886">
    <property type="term" value="C:plasma membrane"/>
    <property type="evidence" value="ECO:0007669"/>
    <property type="project" value="UniProtKB-SubCell"/>
</dbReference>
<proteinExistence type="predicted"/>
<evidence type="ECO:0000256" key="5">
    <source>
        <dbReference type="ARBA" id="ARBA00023136"/>
    </source>
</evidence>
<keyword evidence="10" id="KW-1185">Reference proteome</keyword>
<accession>A0A1M5CST5</accession>
<dbReference type="EMBL" id="FQVD01000025">
    <property type="protein sequence ID" value="SHF57789.1"/>
    <property type="molecule type" value="Genomic_DNA"/>
</dbReference>
<evidence type="ECO:0000256" key="2">
    <source>
        <dbReference type="ARBA" id="ARBA00022475"/>
    </source>
</evidence>
<evidence type="ECO:0000313" key="9">
    <source>
        <dbReference type="EMBL" id="SHF57789.1"/>
    </source>
</evidence>
<evidence type="ECO:0000313" key="10">
    <source>
        <dbReference type="Proteomes" id="UP000184436"/>
    </source>
</evidence>
<evidence type="ECO:0000259" key="7">
    <source>
        <dbReference type="Pfam" id="PF02687"/>
    </source>
</evidence>
<feature type="domain" description="ABC3 transporter permease C-terminal" evidence="7">
    <location>
        <begin position="654"/>
        <end position="767"/>
    </location>
</feature>
<name>A0A1M5CST5_9BACE</name>
<dbReference type="InterPro" id="IPR003838">
    <property type="entry name" value="ABC3_permease_C"/>
</dbReference>
<organism evidence="9 10">
    <name type="scientific">Bacteroides faecichinchillae</name>
    <dbReference type="NCBI Taxonomy" id="871325"/>
    <lineage>
        <taxon>Bacteria</taxon>
        <taxon>Pseudomonadati</taxon>
        <taxon>Bacteroidota</taxon>
        <taxon>Bacteroidia</taxon>
        <taxon>Bacteroidales</taxon>
        <taxon>Bacteroidaceae</taxon>
        <taxon>Bacteroides</taxon>
    </lineage>
</organism>
<feature type="transmembrane region" description="Helical" evidence="6">
    <location>
        <begin position="270"/>
        <end position="292"/>
    </location>
</feature>
<dbReference type="Pfam" id="PF02687">
    <property type="entry name" value="FtsX"/>
    <property type="match status" value="2"/>
</dbReference>
<evidence type="ECO:0000256" key="4">
    <source>
        <dbReference type="ARBA" id="ARBA00022989"/>
    </source>
</evidence>
<feature type="transmembrane region" description="Helical" evidence="6">
    <location>
        <begin position="21"/>
        <end position="42"/>
    </location>
</feature>
<keyword evidence="2" id="KW-1003">Cell membrane</keyword>
<feature type="transmembrane region" description="Helical" evidence="6">
    <location>
        <begin position="703"/>
        <end position="722"/>
    </location>
</feature>
<evidence type="ECO:0000256" key="1">
    <source>
        <dbReference type="ARBA" id="ARBA00004651"/>
    </source>
</evidence>
<keyword evidence="3 6" id="KW-0812">Transmembrane</keyword>
<dbReference type="PANTHER" id="PTHR30572:SF18">
    <property type="entry name" value="ABC-TYPE MACROLIDE FAMILY EXPORT SYSTEM PERMEASE COMPONENT 2"/>
    <property type="match status" value="1"/>
</dbReference>
<gene>
    <name evidence="9" type="ORF">SAMN05444349_12573</name>
</gene>
<dbReference type="InterPro" id="IPR050250">
    <property type="entry name" value="Macrolide_Exporter_MacB"/>
</dbReference>
<evidence type="ECO:0000256" key="3">
    <source>
        <dbReference type="ARBA" id="ARBA00022692"/>
    </source>
</evidence>
<feature type="transmembrane region" description="Helical" evidence="6">
    <location>
        <begin position="313"/>
        <end position="341"/>
    </location>
</feature>
<dbReference type="InterPro" id="IPR025857">
    <property type="entry name" value="MacB_PCD"/>
</dbReference>
<feature type="transmembrane region" description="Helical" evidence="6">
    <location>
        <begin position="403"/>
        <end position="427"/>
    </location>
</feature>
<sequence length="774" mass="88944">MMIRHNLKIAFRNLLKYKVQMGISIIGLSVGFVCLSLSLLWIRYETSYDSFHKGVDRIYLAGSHDILKSDVFNYFSDCLLYDYLVKNCPEIEAACRIRPTKSSNKKLKYKDTEFQLSQIEVDSSSISMFNITVLDGNTPLHLNANQIAITERAARQIFGKESPIGKQLVFPEKQNEEKTIVAVVQSWEGPSLFPFDILLPFDEKSVYNVYTLFRVYPNSNIKALEKKLENIKVLKNGVEWPLSPLIVRLTELRDLHPDQNMNVKMNHIRMFASIGALVIICGLCNYLTMFITRIRMRKRELALRKVNGASNKSLLTLIISELLLLLCISLGIGCMFIELILPTFKKLSQINESTSFFYIEILTYMIVLIGLTTIIAVILIHYFNKRTLSDSISHKSDIHFSSWFYKVCILFQLFISIGFVFCTLVMMKQLDFLLNTNELGIDRHNVGAILKMHDCEDIPWETILDQNPDVLKHLEYFPTPIPKSSVMSSKIFDWDGKSIEEQPFEAENMYINQEYVDFFGIKLVEGSMPEKETDILINETAVKALGWKDPVNKKIINANASATVKGVIKDIYLQSPMYPVLPTIYSIEPPYVRFKIKSDYLFKVKEGTWNKVSKQLSEELKKNCPNTELRLVNLDEVYKSYMKSEQNLIVLLSVVSVICIIISVFGIFSLVTLSCQQRCKEIAIRKINGASVGIILNMFFKEYILLLIISSCIAFSIGYVIMKHWLEGYVKQTSITWWLLGGIFVLMALIIFLCIIWKIWKTARQNPAEVIKKE</sequence>
<feature type="domain" description="ABC3 transporter permease C-terminal" evidence="7">
    <location>
        <begin position="273"/>
        <end position="380"/>
    </location>
</feature>
<reference evidence="9 10" key="1">
    <citation type="submission" date="2016-11" db="EMBL/GenBank/DDBJ databases">
        <authorList>
            <person name="Jaros S."/>
            <person name="Januszkiewicz K."/>
            <person name="Wedrychowicz H."/>
        </authorList>
    </citation>
    <scope>NUCLEOTIDE SEQUENCE [LARGE SCALE GENOMIC DNA]</scope>
    <source>
        <strain evidence="9 10">DSM 26883</strain>
    </source>
</reference>
<protein>
    <submittedName>
        <fullName evidence="9">MacB-like core domain-containing protein</fullName>
    </submittedName>
</protein>
<dbReference type="STRING" id="871325.SAMN05444349_12573"/>
<keyword evidence="5 6" id="KW-0472">Membrane</keyword>